<proteinExistence type="predicted"/>
<keyword evidence="2" id="KW-1185">Reference proteome</keyword>
<protein>
    <submittedName>
        <fullName evidence="1">Uncharacterized protein</fullName>
    </submittedName>
</protein>
<dbReference type="STRING" id="416874.SAMN04487958_101296"/>
<dbReference type="EMBL" id="FOGS01000001">
    <property type="protein sequence ID" value="SER48443.1"/>
    <property type="molecule type" value="Genomic_DNA"/>
</dbReference>
<evidence type="ECO:0000313" key="2">
    <source>
        <dbReference type="Proteomes" id="UP000198505"/>
    </source>
</evidence>
<gene>
    <name evidence="1" type="ORF">SAMN04487958_101296</name>
</gene>
<evidence type="ECO:0000313" key="1">
    <source>
        <dbReference type="EMBL" id="SER48443.1"/>
    </source>
</evidence>
<accession>A0A1H9PLJ2</accession>
<sequence>MPINIAQLDEVQNLIDTISPAAQQLGQEALTVMSFSAAGRILTTTAPQR</sequence>
<reference evidence="2" key="1">
    <citation type="submission" date="2016-10" db="EMBL/GenBank/DDBJ databases">
        <authorList>
            <person name="Varghese N."/>
            <person name="Submissions S."/>
        </authorList>
    </citation>
    <scope>NUCLEOTIDE SEQUENCE [LARGE SCALE GENOMIC DNA]</scope>
    <source>
        <strain evidence="2">CGMCC 1.6495</strain>
    </source>
</reference>
<dbReference type="Proteomes" id="UP000198505">
    <property type="component" value="Unassembled WGS sequence"/>
</dbReference>
<organism evidence="1 2">
    <name type="scientific">Vreelandella subterranea</name>
    <dbReference type="NCBI Taxonomy" id="416874"/>
    <lineage>
        <taxon>Bacteria</taxon>
        <taxon>Pseudomonadati</taxon>
        <taxon>Pseudomonadota</taxon>
        <taxon>Gammaproteobacteria</taxon>
        <taxon>Oceanospirillales</taxon>
        <taxon>Halomonadaceae</taxon>
        <taxon>Vreelandella</taxon>
    </lineage>
</organism>
<dbReference type="AlphaFoldDB" id="A0A1H9PLJ2"/>
<name>A0A1H9PLJ2_9GAMM</name>